<reference evidence="2" key="1">
    <citation type="submission" date="2020-05" db="EMBL/GenBank/DDBJ databases">
        <title>WGS assembly of Panicum virgatum.</title>
        <authorList>
            <person name="Lovell J.T."/>
            <person name="Jenkins J."/>
            <person name="Shu S."/>
            <person name="Juenger T.E."/>
            <person name="Schmutz J."/>
        </authorList>
    </citation>
    <scope>NUCLEOTIDE SEQUENCE</scope>
    <source>
        <strain evidence="2">AP13</strain>
    </source>
</reference>
<organism evidence="2 3">
    <name type="scientific">Panicum virgatum</name>
    <name type="common">Blackwell switchgrass</name>
    <dbReference type="NCBI Taxonomy" id="38727"/>
    <lineage>
        <taxon>Eukaryota</taxon>
        <taxon>Viridiplantae</taxon>
        <taxon>Streptophyta</taxon>
        <taxon>Embryophyta</taxon>
        <taxon>Tracheophyta</taxon>
        <taxon>Spermatophyta</taxon>
        <taxon>Magnoliopsida</taxon>
        <taxon>Liliopsida</taxon>
        <taxon>Poales</taxon>
        <taxon>Poaceae</taxon>
        <taxon>PACMAD clade</taxon>
        <taxon>Panicoideae</taxon>
        <taxon>Panicodae</taxon>
        <taxon>Paniceae</taxon>
        <taxon>Panicinae</taxon>
        <taxon>Panicum</taxon>
        <taxon>Panicum sect. Hiantes</taxon>
    </lineage>
</organism>
<evidence type="ECO:0000313" key="2">
    <source>
        <dbReference type="EMBL" id="KAG2554325.1"/>
    </source>
</evidence>
<dbReference type="AlphaFoldDB" id="A0A8T0P0U6"/>
<name>A0A8T0P0U6_PANVG</name>
<evidence type="ECO:0000313" key="3">
    <source>
        <dbReference type="Proteomes" id="UP000823388"/>
    </source>
</evidence>
<accession>A0A8T0P0U6</accession>
<sequence length="476" mass="50388">MYINIIFTYAQASAGGRRRWAVGTARRQRRWQAGPWASGRTCLPRGAADGTARRRRCGQAVPRAAGRTCLGAGGGADRAGTCGRWSGQGLAWVGGGAGRWVAAPLPGMLQPRGKAGGALLAMPRTTPVPCPPRFLLCGSAAHRPSRRFLLRGSPPHFLLHRSAASLHPRLLLAPRLLLPRDPASLVLRQATARLRPPDPASLVLRPSAPPTARSGRPPRDPDGHDLPPTLHPPPRDGAKCCPRGAKGAAACRSFTEPDGATISRLLLVCVSRKGLRQGLQTWSGCQNDRLVRGRAPAGAARGAALGALPNRALDSVVSITSRSDKWRCSIFSKKNGGVPFSQKKKVAAPPVAGPCRRPAGGRCRGGACADGSGGSCVGLRLGWCAASTCNGCVCGRRHGVARRNCSRPSMCGFDVGAAARHPGRLVGEGGAYIYVWSVDFFDGPKRASLLFVSCPCRHYVLRCQSTHYTTLVPCWY</sequence>
<evidence type="ECO:0000256" key="1">
    <source>
        <dbReference type="SAM" id="MobiDB-lite"/>
    </source>
</evidence>
<protein>
    <submittedName>
        <fullName evidence="2">Uncharacterized protein</fullName>
    </submittedName>
</protein>
<comment type="caution">
    <text evidence="2">The sequence shown here is derived from an EMBL/GenBank/DDBJ whole genome shotgun (WGS) entry which is preliminary data.</text>
</comment>
<proteinExistence type="predicted"/>
<gene>
    <name evidence="2" type="ORF">PVAP13_9KG617201</name>
</gene>
<dbReference type="EMBL" id="CM029053">
    <property type="protein sequence ID" value="KAG2554325.1"/>
    <property type="molecule type" value="Genomic_DNA"/>
</dbReference>
<dbReference type="Proteomes" id="UP000823388">
    <property type="component" value="Chromosome 9K"/>
</dbReference>
<feature type="region of interest" description="Disordered" evidence="1">
    <location>
        <begin position="197"/>
        <end position="242"/>
    </location>
</feature>
<keyword evidence="3" id="KW-1185">Reference proteome</keyword>